<comment type="cofactor">
    <cofactor evidence="1">
        <name>Mg(2+)</name>
        <dbReference type="ChEBI" id="CHEBI:18420"/>
    </cofactor>
</comment>
<keyword evidence="15" id="KW-0238">DNA-binding</keyword>
<dbReference type="GO" id="GO:0046872">
    <property type="term" value="F:metal ion binding"/>
    <property type="evidence" value="ECO:0007669"/>
    <property type="project" value="UniProtKB-KW"/>
</dbReference>
<evidence type="ECO:0000256" key="8">
    <source>
        <dbReference type="ARBA" id="ARBA00022723"/>
    </source>
</evidence>
<evidence type="ECO:0000313" key="17">
    <source>
        <dbReference type="EMBL" id="QCX35031.1"/>
    </source>
</evidence>
<evidence type="ECO:0000256" key="14">
    <source>
        <dbReference type="ARBA" id="ARBA00023124"/>
    </source>
</evidence>
<evidence type="ECO:0000313" key="18">
    <source>
        <dbReference type="Proteomes" id="UP001242921"/>
    </source>
</evidence>
<evidence type="ECO:0000256" key="9">
    <source>
        <dbReference type="ARBA" id="ARBA00022741"/>
    </source>
</evidence>
<name>A0A4Y5QLT7_9VIRU</name>
<dbReference type="GO" id="GO:0042025">
    <property type="term" value="C:host cell nucleus"/>
    <property type="evidence" value="ECO:0007669"/>
    <property type="project" value="UniProtKB-SubCell"/>
</dbReference>
<evidence type="ECO:0000256" key="12">
    <source>
        <dbReference type="ARBA" id="ARBA00022806"/>
    </source>
</evidence>
<evidence type="ECO:0000256" key="4">
    <source>
        <dbReference type="ARBA" id="ARBA00022679"/>
    </source>
</evidence>
<evidence type="ECO:0000256" key="3">
    <source>
        <dbReference type="ARBA" id="ARBA00022562"/>
    </source>
</evidence>
<dbReference type="GO" id="GO:0000166">
    <property type="term" value="F:nucleotide binding"/>
    <property type="evidence" value="ECO:0007669"/>
    <property type="project" value="UniProtKB-KW"/>
</dbReference>
<keyword evidence="6" id="KW-0235">DNA replication</keyword>
<protein>
    <submittedName>
        <fullName evidence="17">Replication-associated protein</fullName>
    </submittedName>
</protein>
<dbReference type="GO" id="GO:0003677">
    <property type="term" value="F:DNA binding"/>
    <property type="evidence" value="ECO:0007669"/>
    <property type="project" value="UniProtKB-KW"/>
</dbReference>
<keyword evidence="8" id="KW-0479">Metal-binding</keyword>
<dbReference type="EMBL" id="MK433220">
    <property type="protein sequence ID" value="QCX35031.1"/>
    <property type="molecule type" value="Genomic_DNA"/>
</dbReference>
<keyword evidence="14" id="KW-0190">Covalent protein-DNA linkage</keyword>
<evidence type="ECO:0000256" key="1">
    <source>
        <dbReference type="ARBA" id="ARBA00001946"/>
    </source>
</evidence>
<accession>A0A4Y5QLT7</accession>
<gene>
    <name evidence="17" type="primary">rep</name>
</gene>
<dbReference type="Pfam" id="PF02407">
    <property type="entry name" value="Viral_Rep"/>
    <property type="match status" value="1"/>
</dbReference>
<keyword evidence="11" id="KW-0378">Hydrolase</keyword>
<dbReference type="PROSITE" id="PS52020">
    <property type="entry name" value="CRESS_DNA_REP"/>
    <property type="match status" value="1"/>
</dbReference>
<proteinExistence type="predicted"/>
<feature type="domain" description="CRESS-DNA virus Rep endonuclease" evidence="16">
    <location>
        <begin position="2"/>
        <end position="99"/>
    </location>
</feature>
<evidence type="ECO:0000259" key="16">
    <source>
        <dbReference type="PROSITE" id="PS52020"/>
    </source>
</evidence>
<reference evidence="17" key="1">
    <citation type="submission" date="2019-01" db="EMBL/GenBank/DDBJ databases">
        <title>Unraveling the ssDNA virome of the New Zealand blackfly.</title>
        <authorList>
            <person name="Kraberger S."/>
            <person name="Waits K."/>
            <person name="Fontenele R."/>
            <person name="Walters M."/>
            <person name="Varsani A."/>
        </authorList>
    </citation>
    <scope>NUCLEOTIDE SEQUENCE</scope>
    <source>
        <strain evidence="17">SF01_308</strain>
    </source>
</reference>
<dbReference type="Proteomes" id="UP001242921">
    <property type="component" value="Segment"/>
</dbReference>
<evidence type="ECO:0000256" key="13">
    <source>
        <dbReference type="ARBA" id="ARBA00022840"/>
    </source>
</evidence>
<keyword evidence="18" id="KW-1185">Reference proteome</keyword>
<evidence type="ECO:0000256" key="2">
    <source>
        <dbReference type="ARBA" id="ARBA00004147"/>
    </source>
</evidence>
<evidence type="ECO:0000256" key="5">
    <source>
        <dbReference type="ARBA" id="ARBA00022695"/>
    </source>
</evidence>
<dbReference type="InterPro" id="IPR049912">
    <property type="entry name" value="CRESS_DNA_REP"/>
</dbReference>
<evidence type="ECO:0000256" key="10">
    <source>
        <dbReference type="ARBA" id="ARBA00022759"/>
    </source>
</evidence>
<evidence type="ECO:0000256" key="6">
    <source>
        <dbReference type="ARBA" id="ARBA00022705"/>
    </source>
</evidence>
<evidence type="ECO:0000256" key="15">
    <source>
        <dbReference type="ARBA" id="ARBA00023125"/>
    </source>
</evidence>
<comment type="subcellular location">
    <subcellularLocation>
        <location evidence="2">Host nucleus</location>
    </subcellularLocation>
</comment>
<keyword evidence="5" id="KW-0548">Nucleotidyltransferase</keyword>
<evidence type="ECO:0000256" key="11">
    <source>
        <dbReference type="ARBA" id="ARBA00022801"/>
    </source>
</evidence>
<keyword evidence="4" id="KW-0808">Transferase</keyword>
<keyword evidence="9" id="KW-0547">Nucleotide-binding</keyword>
<keyword evidence="12" id="KW-0347">Helicase</keyword>
<sequence length="299" mass="34852">MSLRGKQYVFTWNNYTALTLQQLRDIPPASYHYLVYGQEIAPTTGTPHLQGYVSFVERKRIAWVRNLFQGAHVELARGTPEQCRNYSIKDGDFTEFGDFSSIPFQGKRTDIDEFREWLVEQTEYPSNAHIAINFTSLYVRYATRLLELRDFIFPNPVLETADYRFGWQANLAATLALDPVNDRKIKFFVDVVGGAGKTWFIRKYLTDNDDGMFLSIGKRDDLAYAVDRTKRVFLINVPRDQMQYLQYGILESIKDRLVFSTKYMSVTKRMLYKTHVCVFCNEQPDLTKLSADRFDILNL</sequence>
<dbReference type="Gene3D" id="3.40.1310.20">
    <property type="match status" value="1"/>
</dbReference>
<keyword evidence="3" id="KW-1048">Host nucleus</keyword>
<organism evidence="17 18">
    <name type="scientific">Blackfly DNA Virus 6</name>
    <dbReference type="NCBI Taxonomy" id="2586186"/>
    <lineage>
        <taxon>Viruses</taxon>
        <taxon>Monodnaviria</taxon>
        <taxon>Shotokuvirae</taxon>
        <taxon>Cressdnaviricota</taxon>
        <taxon>Arfiviricetes</taxon>
        <taxon>Gredzevirales</taxon>
        <taxon>Ouroboviridae</taxon>
        <taxon>Perimedevirus</taxon>
        <taxon>Perimedevirus blatis</taxon>
    </lineage>
</organism>
<dbReference type="GO" id="GO:0016787">
    <property type="term" value="F:hydrolase activity"/>
    <property type="evidence" value="ECO:0007669"/>
    <property type="project" value="UniProtKB-KW"/>
</dbReference>
<dbReference type="GO" id="GO:0006260">
    <property type="term" value="P:DNA replication"/>
    <property type="evidence" value="ECO:0007669"/>
    <property type="project" value="UniProtKB-KW"/>
</dbReference>
<dbReference type="GO" id="GO:0016779">
    <property type="term" value="F:nucleotidyltransferase activity"/>
    <property type="evidence" value="ECO:0007669"/>
    <property type="project" value="UniProtKB-KW"/>
</dbReference>
<dbReference type="GO" id="GO:0004519">
    <property type="term" value="F:endonuclease activity"/>
    <property type="evidence" value="ECO:0007669"/>
    <property type="project" value="UniProtKB-KW"/>
</dbReference>
<evidence type="ECO:0000256" key="7">
    <source>
        <dbReference type="ARBA" id="ARBA00022722"/>
    </source>
</evidence>
<keyword evidence="7" id="KW-0540">Nuclease</keyword>
<keyword evidence="13" id="KW-0067">ATP-binding</keyword>
<keyword evidence="10" id="KW-0255">Endonuclease</keyword>